<evidence type="ECO:0000256" key="3">
    <source>
        <dbReference type="ARBA" id="ARBA00022475"/>
    </source>
</evidence>
<keyword evidence="2" id="KW-0813">Transport</keyword>
<evidence type="ECO:0000313" key="10">
    <source>
        <dbReference type="Proteomes" id="UP000014400"/>
    </source>
</evidence>
<keyword evidence="3" id="KW-1003">Cell membrane</keyword>
<dbReference type="RefSeq" id="WP_016475199.1">
    <property type="nucleotide sequence ID" value="NZ_KE150481.1"/>
</dbReference>
<evidence type="ECO:0000256" key="6">
    <source>
        <dbReference type="ARBA" id="ARBA00023136"/>
    </source>
</evidence>
<dbReference type="PATRIC" id="fig|1203554.3.peg.2254"/>
<dbReference type="PROSITE" id="PS50850">
    <property type="entry name" value="MFS"/>
    <property type="match status" value="1"/>
</dbReference>
<name>S3BEH9_9BURK</name>
<comment type="caution">
    <text evidence="9">The sequence shown here is derived from an EMBL/GenBank/DDBJ whole genome shotgun (WGS) entry which is preliminary data.</text>
</comment>
<evidence type="ECO:0000256" key="7">
    <source>
        <dbReference type="SAM" id="Phobius"/>
    </source>
</evidence>
<accession>S3BEH9</accession>
<evidence type="ECO:0000256" key="1">
    <source>
        <dbReference type="ARBA" id="ARBA00004651"/>
    </source>
</evidence>
<feature type="transmembrane region" description="Helical" evidence="7">
    <location>
        <begin position="164"/>
        <end position="185"/>
    </location>
</feature>
<keyword evidence="6 7" id="KW-0472">Membrane</keyword>
<dbReference type="InterPro" id="IPR020846">
    <property type="entry name" value="MFS_dom"/>
</dbReference>
<feature type="transmembrane region" description="Helical" evidence="7">
    <location>
        <begin position="112"/>
        <end position="128"/>
    </location>
</feature>
<dbReference type="PANTHER" id="PTHR23517">
    <property type="entry name" value="RESISTANCE PROTEIN MDTM, PUTATIVE-RELATED-RELATED"/>
    <property type="match status" value="1"/>
</dbReference>
<dbReference type="EMBL" id="ATCF01000034">
    <property type="protein sequence ID" value="EPD97695.1"/>
    <property type="molecule type" value="Genomic_DNA"/>
</dbReference>
<dbReference type="Proteomes" id="UP000014400">
    <property type="component" value="Unassembled WGS sequence"/>
</dbReference>
<feature type="transmembrane region" description="Helical" evidence="7">
    <location>
        <begin position="283"/>
        <end position="300"/>
    </location>
</feature>
<evidence type="ECO:0000313" key="9">
    <source>
        <dbReference type="EMBL" id="EPD97695.1"/>
    </source>
</evidence>
<feature type="transmembrane region" description="Helical" evidence="7">
    <location>
        <begin position="52"/>
        <end position="71"/>
    </location>
</feature>
<dbReference type="CDD" id="cd17472">
    <property type="entry name" value="MFS_YajR_like"/>
    <property type="match status" value="1"/>
</dbReference>
<protein>
    <recommendedName>
        <fullName evidence="8">Major facilitator superfamily (MFS) profile domain-containing protein</fullName>
    </recommendedName>
</protein>
<feature type="transmembrane region" description="Helical" evidence="7">
    <location>
        <begin position="215"/>
        <end position="236"/>
    </location>
</feature>
<dbReference type="eggNOG" id="COG2814">
    <property type="taxonomic scope" value="Bacteria"/>
</dbReference>
<feature type="transmembrane region" description="Helical" evidence="7">
    <location>
        <begin position="140"/>
        <end position="158"/>
    </location>
</feature>
<feature type="transmembrane region" description="Helical" evidence="7">
    <location>
        <begin position="306"/>
        <end position="327"/>
    </location>
</feature>
<dbReference type="InterPro" id="IPR036259">
    <property type="entry name" value="MFS_trans_sf"/>
</dbReference>
<dbReference type="PANTHER" id="PTHR23517:SF2">
    <property type="entry name" value="MULTIDRUG RESISTANCE PROTEIN MDTH"/>
    <property type="match status" value="1"/>
</dbReference>
<dbReference type="PRINTS" id="PR01035">
    <property type="entry name" value="TCRTETA"/>
</dbReference>
<evidence type="ECO:0000256" key="2">
    <source>
        <dbReference type="ARBA" id="ARBA00022448"/>
    </source>
</evidence>
<feature type="transmembrane region" description="Helical" evidence="7">
    <location>
        <begin position="83"/>
        <end position="106"/>
    </location>
</feature>
<sequence>MTSSAAHMTPQERTSSFSLASIFALRMFGLFIILPVFAVYARELPGGDSETLVGITLGIYGLTQGLLQIPFGVASDRLGRKPVIIFGLIIFALGSFLAASGANIWIVMLGRMLQGAGAISAAVTAFIADSVRVQVLTKAMAMVGASIGLTFALSLLISPPLTKLWGVSGLFTLTGISALIAVLVVKFVVPPAPQSAIDEKNEHRSWRKVVCDPQLVRLNIGIFVLHAVLTAIFVVIPTRLVYMRLPSEHHWWVYLPAVIAGFALMAPPLIFGEKKQAVVRVMRFMIGFLTVAFVLFAYLIHSIWEIAFLLGIFFIGFNVLEATLPNLVSRIAPAADRGLALGVYNTTQNIGLFVGGALGGAISQHFGPEAVFFVCAFAMLIWFASSFGLQEPARPNREPGEVIK</sequence>
<feature type="transmembrane region" description="Helical" evidence="7">
    <location>
        <begin position="17"/>
        <end position="40"/>
    </location>
</feature>
<keyword evidence="10" id="KW-1185">Reference proteome</keyword>
<proteinExistence type="predicted"/>
<evidence type="ECO:0000256" key="5">
    <source>
        <dbReference type="ARBA" id="ARBA00022989"/>
    </source>
</evidence>
<keyword evidence="5 7" id="KW-1133">Transmembrane helix</keyword>
<dbReference type="HOGENOM" id="CLU_001265_10_0_4"/>
<dbReference type="Gene3D" id="1.20.1250.20">
    <property type="entry name" value="MFS general substrate transporter like domains"/>
    <property type="match status" value="1"/>
</dbReference>
<keyword evidence="4 7" id="KW-0812">Transmembrane</keyword>
<dbReference type="AlphaFoldDB" id="S3BEH9"/>
<reference evidence="9 10" key="1">
    <citation type="submission" date="2013-04" db="EMBL/GenBank/DDBJ databases">
        <title>The Genome Sequence of Sutterella wadsworthensis HGA0223.</title>
        <authorList>
            <consortium name="The Broad Institute Genomics Platform"/>
            <person name="Earl A."/>
            <person name="Ward D."/>
            <person name="Feldgarden M."/>
            <person name="Gevers D."/>
            <person name="Schmidt T.M."/>
            <person name="Dover J."/>
            <person name="Dai D."/>
            <person name="Walker B."/>
            <person name="Young S."/>
            <person name="Zeng Q."/>
            <person name="Gargeya S."/>
            <person name="Fitzgerald M."/>
            <person name="Haas B."/>
            <person name="Abouelleil A."/>
            <person name="Allen A.W."/>
            <person name="Alvarado L."/>
            <person name="Arachchi H.M."/>
            <person name="Berlin A.M."/>
            <person name="Chapman S.B."/>
            <person name="Gainer-Dewar J."/>
            <person name="Goldberg J."/>
            <person name="Griggs A."/>
            <person name="Gujja S."/>
            <person name="Hansen M."/>
            <person name="Howarth C."/>
            <person name="Imamovic A."/>
            <person name="Ireland A."/>
            <person name="Larimer J."/>
            <person name="McCowan C."/>
            <person name="Murphy C."/>
            <person name="Pearson M."/>
            <person name="Poon T.W."/>
            <person name="Priest M."/>
            <person name="Roberts A."/>
            <person name="Saif S."/>
            <person name="Shea T."/>
            <person name="Sisk P."/>
            <person name="Sykes S."/>
            <person name="Wortman J."/>
            <person name="Nusbaum C."/>
            <person name="Birren B."/>
        </authorList>
    </citation>
    <scope>NUCLEOTIDE SEQUENCE [LARGE SCALE GENOMIC DNA]</scope>
    <source>
        <strain evidence="9 10">HGA0223</strain>
    </source>
</reference>
<feature type="transmembrane region" description="Helical" evidence="7">
    <location>
        <begin position="339"/>
        <end position="358"/>
    </location>
</feature>
<evidence type="ECO:0000259" key="8">
    <source>
        <dbReference type="PROSITE" id="PS50850"/>
    </source>
</evidence>
<feature type="domain" description="Major facilitator superfamily (MFS) profile" evidence="8">
    <location>
        <begin position="15"/>
        <end position="394"/>
    </location>
</feature>
<dbReference type="SUPFAM" id="SSF103473">
    <property type="entry name" value="MFS general substrate transporter"/>
    <property type="match status" value="1"/>
</dbReference>
<feature type="transmembrane region" description="Helical" evidence="7">
    <location>
        <begin position="251"/>
        <end position="271"/>
    </location>
</feature>
<organism evidence="9 10">
    <name type="scientific">Sutterella wadsworthensis HGA0223</name>
    <dbReference type="NCBI Taxonomy" id="1203554"/>
    <lineage>
        <taxon>Bacteria</taxon>
        <taxon>Pseudomonadati</taxon>
        <taxon>Pseudomonadota</taxon>
        <taxon>Betaproteobacteria</taxon>
        <taxon>Burkholderiales</taxon>
        <taxon>Sutterellaceae</taxon>
        <taxon>Sutterella</taxon>
    </lineage>
</organism>
<dbReference type="STRING" id="1203554.HMPREF1476_02172"/>
<dbReference type="GO" id="GO:0022857">
    <property type="term" value="F:transmembrane transporter activity"/>
    <property type="evidence" value="ECO:0007669"/>
    <property type="project" value="InterPro"/>
</dbReference>
<comment type="subcellular location">
    <subcellularLocation>
        <location evidence="1">Cell membrane</location>
        <topology evidence="1">Multi-pass membrane protein</topology>
    </subcellularLocation>
</comment>
<dbReference type="InterPro" id="IPR050171">
    <property type="entry name" value="MFS_Transporters"/>
</dbReference>
<dbReference type="Pfam" id="PF07690">
    <property type="entry name" value="MFS_1"/>
    <property type="match status" value="2"/>
</dbReference>
<evidence type="ECO:0000256" key="4">
    <source>
        <dbReference type="ARBA" id="ARBA00022692"/>
    </source>
</evidence>
<feature type="transmembrane region" description="Helical" evidence="7">
    <location>
        <begin position="370"/>
        <end position="389"/>
    </location>
</feature>
<gene>
    <name evidence="9" type="ORF">HMPREF1476_02172</name>
</gene>
<dbReference type="InterPro" id="IPR011701">
    <property type="entry name" value="MFS"/>
</dbReference>
<dbReference type="GO" id="GO:0005886">
    <property type="term" value="C:plasma membrane"/>
    <property type="evidence" value="ECO:0007669"/>
    <property type="project" value="UniProtKB-SubCell"/>
</dbReference>
<dbReference type="InterPro" id="IPR001958">
    <property type="entry name" value="Tet-R_TetA/multi-R_MdtG-like"/>
</dbReference>